<dbReference type="EMBL" id="OZ075117">
    <property type="protein sequence ID" value="CAL5079609.1"/>
    <property type="molecule type" value="Genomic_DNA"/>
</dbReference>
<evidence type="ECO:0000259" key="1">
    <source>
        <dbReference type="Pfam" id="PF00646"/>
    </source>
</evidence>
<proteinExistence type="predicted"/>
<protein>
    <recommendedName>
        <fullName evidence="1">F-box domain-containing protein</fullName>
    </recommendedName>
</protein>
<dbReference type="PANTHER" id="PTHR32133">
    <property type="entry name" value="OS07G0120400 PROTEIN"/>
    <property type="match status" value="1"/>
</dbReference>
<dbReference type="SUPFAM" id="SSF81383">
    <property type="entry name" value="F-box domain"/>
    <property type="match status" value="1"/>
</dbReference>
<sequence length="335" mass="37093">MVLLEELFEEVLLRLPPSDPASLVHAVLVCKPWCRLVSGRRFRRRLHELHGSQPMLGFLCNLIEEDGDGYLHDIARFVPTSPCFRPRRADHRGWHARDARHGRVLLVDQASPYGYDLAVWDPITDEWQEIPRVREVRDPLNCNVAVLSADRDDCHFLVVSVCSNCEHISLQIYSSETGSWSEPANVAAASEYKVDDEPAAASEYDECLTVLMATEDSGMRVARSKGAQLTLWSMETSPSGDDVGWVIIRVIELDKLLHVSASSMSSNLVGFAAGTSVLFVDTGDELFTLDVESDQVKMVLKGKSGISVVPYMTFCIPALGSVTTDEGPELDDSIV</sequence>
<name>A0ABC9FPU4_9POAL</name>
<keyword evidence="3" id="KW-1185">Reference proteome</keyword>
<dbReference type="AlphaFoldDB" id="A0ABC9FPU4"/>
<organism evidence="2 3">
    <name type="scientific">Urochloa decumbens</name>
    <dbReference type="NCBI Taxonomy" id="240449"/>
    <lineage>
        <taxon>Eukaryota</taxon>
        <taxon>Viridiplantae</taxon>
        <taxon>Streptophyta</taxon>
        <taxon>Embryophyta</taxon>
        <taxon>Tracheophyta</taxon>
        <taxon>Spermatophyta</taxon>
        <taxon>Magnoliopsida</taxon>
        <taxon>Liliopsida</taxon>
        <taxon>Poales</taxon>
        <taxon>Poaceae</taxon>
        <taxon>PACMAD clade</taxon>
        <taxon>Panicoideae</taxon>
        <taxon>Panicodae</taxon>
        <taxon>Paniceae</taxon>
        <taxon>Melinidinae</taxon>
        <taxon>Urochloa</taxon>
    </lineage>
</organism>
<dbReference type="InterPro" id="IPR001810">
    <property type="entry name" value="F-box_dom"/>
</dbReference>
<reference evidence="2 3" key="2">
    <citation type="submission" date="2024-10" db="EMBL/GenBank/DDBJ databases">
        <authorList>
            <person name="Ryan C."/>
        </authorList>
    </citation>
    <scope>NUCLEOTIDE SEQUENCE [LARGE SCALE GENOMIC DNA]</scope>
</reference>
<dbReference type="InterPro" id="IPR036047">
    <property type="entry name" value="F-box-like_dom_sf"/>
</dbReference>
<gene>
    <name evidence="2" type="ORF">URODEC1_LOCUS107701</name>
</gene>
<accession>A0ABC9FPU4</accession>
<evidence type="ECO:0000313" key="3">
    <source>
        <dbReference type="Proteomes" id="UP001497457"/>
    </source>
</evidence>
<reference evidence="3" key="1">
    <citation type="submission" date="2024-06" db="EMBL/GenBank/DDBJ databases">
        <authorList>
            <person name="Ryan C."/>
        </authorList>
    </citation>
    <scope>NUCLEOTIDE SEQUENCE [LARGE SCALE GENOMIC DNA]</scope>
</reference>
<dbReference type="PANTHER" id="PTHR32133:SF379">
    <property type="entry name" value="F-BOX DOMAIN-CONTAINING PROTEIN"/>
    <property type="match status" value="1"/>
</dbReference>
<evidence type="ECO:0000313" key="2">
    <source>
        <dbReference type="EMBL" id="CAL5079609.1"/>
    </source>
</evidence>
<dbReference type="Proteomes" id="UP001497457">
    <property type="component" value="Chromosome 7b"/>
</dbReference>
<dbReference type="Pfam" id="PF00646">
    <property type="entry name" value="F-box"/>
    <property type="match status" value="1"/>
</dbReference>
<feature type="domain" description="F-box" evidence="1">
    <location>
        <begin position="5"/>
        <end position="44"/>
    </location>
</feature>